<reference evidence="2" key="1">
    <citation type="journal article" date="2014" name="Nat. Genet.">
        <title>The genome of the stress-tolerant wild tomato species Solanum pennellii.</title>
        <authorList>
            <person name="Bolger A."/>
            <person name="Scossa F."/>
            <person name="Bolger M.E."/>
            <person name="Lanz C."/>
            <person name="Maumus F."/>
            <person name="Tohge T."/>
            <person name="Quesneville H."/>
            <person name="Alseekh S."/>
            <person name="Sorensen I."/>
            <person name="Lichtenstein G."/>
            <person name="Fich E.A."/>
            <person name="Conte M."/>
            <person name="Keller H."/>
            <person name="Schneeberger K."/>
            <person name="Schwacke R."/>
            <person name="Ofner I."/>
            <person name="Vrebalov J."/>
            <person name="Xu Y."/>
            <person name="Osorio S."/>
            <person name="Aflitos S.A."/>
            <person name="Schijlen E."/>
            <person name="Jimenez-Gomez J.M."/>
            <person name="Ryngajllo M."/>
            <person name="Kimura S."/>
            <person name="Kumar R."/>
            <person name="Koenig D."/>
            <person name="Headland L.R."/>
            <person name="Maloof J.N."/>
            <person name="Sinha N."/>
            <person name="van Ham R.C."/>
            <person name="Lankhorst R.K."/>
            <person name="Mao L."/>
            <person name="Vogel A."/>
            <person name="Arsova B."/>
            <person name="Panstruga R."/>
            <person name="Fei Z."/>
            <person name="Rose J.K."/>
            <person name="Zamir D."/>
            <person name="Carrari F."/>
            <person name="Giovannoni J.J."/>
            <person name="Weigel D."/>
            <person name="Usadel B."/>
            <person name="Fernie A.R."/>
        </authorList>
    </citation>
    <scope>NUCLEOTIDE SEQUENCE [LARGE SCALE GENOMIC DNA]</scope>
    <source>
        <strain evidence="2">cv. LA0716</strain>
    </source>
</reference>
<feature type="transmembrane region" description="Helical" evidence="1">
    <location>
        <begin position="193"/>
        <end position="213"/>
    </location>
</feature>
<evidence type="ECO:0000313" key="3">
    <source>
        <dbReference type="RefSeq" id="XP_027772646.1"/>
    </source>
</evidence>
<dbReference type="PANTHER" id="PTHR11439:SF455">
    <property type="entry name" value="RLK (RECEPTOR-LIKE PROTEIN KINASE) 8, PUTATIVE-RELATED"/>
    <property type="match status" value="1"/>
</dbReference>
<dbReference type="InterPro" id="IPR043502">
    <property type="entry name" value="DNA/RNA_pol_sf"/>
</dbReference>
<keyword evidence="2" id="KW-1185">Reference proteome</keyword>
<proteinExistence type="predicted"/>
<accession>A0ABM1VA78</accession>
<dbReference type="GeneID" id="114077161"/>
<name>A0ABM1VA78_SOLPN</name>
<evidence type="ECO:0000256" key="1">
    <source>
        <dbReference type="SAM" id="Phobius"/>
    </source>
</evidence>
<evidence type="ECO:0000313" key="2">
    <source>
        <dbReference type="Proteomes" id="UP000694930"/>
    </source>
</evidence>
<protein>
    <submittedName>
        <fullName evidence="3">Uncharacterized protein LOC114077161</fullName>
    </submittedName>
</protein>
<dbReference type="SUPFAM" id="SSF56672">
    <property type="entry name" value="DNA/RNA polymerases"/>
    <property type="match status" value="1"/>
</dbReference>
<keyword evidence="1" id="KW-0812">Transmembrane</keyword>
<keyword evidence="1" id="KW-0472">Membrane</keyword>
<dbReference type="CDD" id="cd09272">
    <property type="entry name" value="RNase_HI_RT_Ty1"/>
    <property type="match status" value="1"/>
</dbReference>
<dbReference type="Proteomes" id="UP000694930">
    <property type="component" value="Chromosome 5"/>
</dbReference>
<dbReference type="RefSeq" id="XP_027772646.1">
    <property type="nucleotide sequence ID" value="XM_027916845.1"/>
</dbReference>
<gene>
    <name evidence="3" type="primary">LOC114077161</name>
</gene>
<organism evidence="2 3">
    <name type="scientific">Solanum pennellii</name>
    <name type="common">Tomato</name>
    <name type="synonym">Lycopersicon pennellii</name>
    <dbReference type="NCBI Taxonomy" id="28526"/>
    <lineage>
        <taxon>Eukaryota</taxon>
        <taxon>Viridiplantae</taxon>
        <taxon>Streptophyta</taxon>
        <taxon>Embryophyta</taxon>
        <taxon>Tracheophyta</taxon>
        <taxon>Spermatophyta</taxon>
        <taxon>Magnoliopsida</taxon>
        <taxon>eudicotyledons</taxon>
        <taxon>Gunneridae</taxon>
        <taxon>Pentapetalae</taxon>
        <taxon>asterids</taxon>
        <taxon>lamiids</taxon>
        <taxon>Solanales</taxon>
        <taxon>Solanaceae</taxon>
        <taxon>Solanoideae</taxon>
        <taxon>Solaneae</taxon>
        <taxon>Solanum</taxon>
        <taxon>Solanum subgen. Lycopersicon</taxon>
    </lineage>
</organism>
<keyword evidence="1" id="KW-1133">Transmembrane helix</keyword>
<sequence>MKDLGNLHFFLGVEVKNFDGGIHLSQSKYVVELLDKNEMTFAKAISTPLAQKHGIHEVVGILVETSFYKMIVGSLQYLTLTRPNIIHVVNLASQFMQNPNSAHLQGVKRILKYIKDTLHFGLRLISQSPCRLYGYSDADWGGCTTTRRSTTGYSIYLGANCIYWTSKKQSTVARSSAEAEYRALASTASEMTLIMYLLHDLGVFFPICTYIVAKGQRVTQFVRSKNQLADIHTKALTIQVFVESRRKLGFTVPRLTSLR</sequence>
<dbReference type="PANTHER" id="PTHR11439">
    <property type="entry name" value="GAG-POL-RELATED RETROTRANSPOSON"/>
    <property type="match status" value="1"/>
</dbReference>
<reference evidence="3" key="2">
    <citation type="submission" date="2025-08" db="UniProtKB">
        <authorList>
            <consortium name="RefSeq"/>
        </authorList>
    </citation>
    <scope>IDENTIFICATION</scope>
</reference>